<reference evidence="1 2" key="1">
    <citation type="journal article" date="2013" name="PLoS ONE">
        <title>Genomic Evaluation of Thermoanaerobacter spp. for the Construction of Designer Co-Cultures to Improve Lignocellulosic Biofuel Production.</title>
        <authorList>
            <person name="Verbeke T.J."/>
            <person name="Zhang X."/>
            <person name="Henrissat B."/>
            <person name="Spicer V."/>
            <person name="Rydzak T."/>
            <person name="Krokhin O.V."/>
            <person name="Fristensky B."/>
            <person name="Levin D.B."/>
            <person name="Sparling R."/>
        </authorList>
    </citation>
    <scope>NUCLEOTIDE SEQUENCE [LARGE SCALE GENOMIC DNA]</scope>
    <source>
        <strain evidence="1 2">WC1</strain>
    </source>
</reference>
<feature type="non-terminal residue" evidence="1">
    <location>
        <position position="28"/>
    </location>
</feature>
<proteinExistence type="predicted"/>
<gene>
    <name evidence="1" type="ORF">TthWC1_1691</name>
</gene>
<dbReference type="AlphaFoldDB" id="M8DQI6"/>
<sequence length="28" mass="3262">MQASVLVKTKNMDRNEWLQWRKKGIGGS</sequence>
<comment type="caution">
    <text evidence="1">The sequence shown here is derived from an EMBL/GenBank/DDBJ whole genome shotgun (WGS) entry which is preliminary data.</text>
</comment>
<evidence type="ECO:0000313" key="2">
    <source>
        <dbReference type="Proteomes" id="UP000013242"/>
    </source>
</evidence>
<organism evidence="1 2">
    <name type="scientific">Thermoanaerobacter thermohydrosulfuricus WC1</name>
    <dbReference type="NCBI Taxonomy" id="1198630"/>
    <lineage>
        <taxon>Bacteria</taxon>
        <taxon>Bacillati</taxon>
        <taxon>Bacillota</taxon>
        <taxon>Clostridia</taxon>
        <taxon>Thermoanaerobacterales</taxon>
        <taxon>Thermoanaerobacteraceae</taxon>
        <taxon>Thermoanaerobacter</taxon>
    </lineage>
</organism>
<evidence type="ECO:0000313" key="1">
    <source>
        <dbReference type="EMBL" id="EMT38776.1"/>
    </source>
</evidence>
<dbReference type="Proteomes" id="UP000013242">
    <property type="component" value="Unassembled WGS sequence"/>
</dbReference>
<keyword evidence="2" id="KW-1185">Reference proteome</keyword>
<protein>
    <submittedName>
        <fullName evidence="1">Uncharacterized protein</fullName>
    </submittedName>
</protein>
<name>M8DQI6_THETY</name>
<dbReference type="HOGENOM" id="CLU_221450_0_0_9"/>
<accession>M8DQI6</accession>
<dbReference type="EMBL" id="AMYG01000038">
    <property type="protein sequence ID" value="EMT38776.1"/>
    <property type="molecule type" value="Genomic_DNA"/>
</dbReference>